<proteinExistence type="predicted"/>
<dbReference type="STRING" id="1305737.GCA_000526355_03165"/>
<protein>
    <recommendedName>
        <fullName evidence="4">Lipoprotein</fullName>
    </recommendedName>
</protein>
<comment type="caution">
    <text evidence="2">The sequence shown here is derived from an EMBL/GenBank/DDBJ whole genome shotgun (WGS) entry which is preliminary data.</text>
</comment>
<evidence type="ECO:0000313" key="3">
    <source>
        <dbReference type="Proteomes" id="UP000050421"/>
    </source>
</evidence>
<dbReference type="PATRIC" id="fig|1305737.6.peg.3286"/>
<reference evidence="2 3" key="1">
    <citation type="submission" date="2015-09" db="EMBL/GenBank/DDBJ databases">
        <title>Identification and resolution of microdiversity through metagenomic sequencing of parallel consortia.</title>
        <authorList>
            <person name="Nelson W.C."/>
            <person name="Romine M.F."/>
            <person name="Lindemann S.R."/>
        </authorList>
    </citation>
    <scope>NUCLEOTIDE SEQUENCE [LARGE SCALE GENOMIC DNA]</scope>
    <source>
        <strain evidence="2">HL-49</strain>
    </source>
</reference>
<accession>A0A0P8ADF5</accession>
<gene>
    <name evidence="2" type="ORF">HLUCCX10_13140</name>
</gene>
<dbReference type="EMBL" id="LJXT01000091">
    <property type="protein sequence ID" value="KPQ13413.1"/>
    <property type="molecule type" value="Genomic_DNA"/>
</dbReference>
<name>A0A0P8ADF5_9BACT</name>
<evidence type="ECO:0000313" key="2">
    <source>
        <dbReference type="EMBL" id="KPQ13413.1"/>
    </source>
</evidence>
<dbReference type="OrthoDB" id="1114031at2"/>
<feature type="chain" id="PRO_5006147778" description="Lipoprotein" evidence="1">
    <location>
        <begin position="25"/>
        <end position="277"/>
    </location>
</feature>
<keyword evidence="1" id="KW-0732">Signal</keyword>
<dbReference type="AlphaFoldDB" id="A0A0P8ADF5"/>
<evidence type="ECO:0008006" key="4">
    <source>
        <dbReference type="Google" id="ProtNLM"/>
    </source>
</evidence>
<sequence>MTYKTLIFRSTLFLGLLGMLIACSEDTDPISSEMDLTVVDEDIAVNQVFEDLDNFTLTVFQSLNFGARVLNEDFDKICPGVDVSFDEENKKITVDFGEGCTSPGGTVRKGKIVFTYNQNFLFPGAKVVAVFEGYEVDGLLVQGTRTIENQNLDILNNRVTLKVTVEDGKVTWPDGTFVTYTSTQERIVTLSEENGYEISITGNASGKSRAGLDYTTTVTSPLLVTQDCVETGVLVPSSGVMEFNYSGFTVSVDYGDGPCDKNILITYPGGTKELTVD</sequence>
<evidence type="ECO:0000256" key="1">
    <source>
        <dbReference type="SAM" id="SignalP"/>
    </source>
</evidence>
<organism evidence="2 3">
    <name type="scientific">Algoriphagus marincola HL-49</name>
    <dbReference type="NCBI Taxonomy" id="1305737"/>
    <lineage>
        <taxon>Bacteria</taxon>
        <taxon>Pseudomonadati</taxon>
        <taxon>Bacteroidota</taxon>
        <taxon>Cytophagia</taxon>
        <taxon>Cytophagales</taxon>
        <taxon>Cyclobacteriaceae</taxon>
        <taxon>Algoriphagus</taxon>
    </lineage>
</organism>
<dbReference type="eggNOG" id="ENOG5032ZEY">
    <property type="taxonomic scope" value="Bacteria"/>
</dbReference>
<feature type="signal peptide" evidence="1">
    <location>
        <begin position="1"/>
        <end position="24"/>
    </location>
</feature>
<dbReference type="PROSITE" id="PS51257">
    <property type="entry name" value="PROKAR_LIPOPROTEIN"/>
    <property type="match status" value="1"/>
</dbReference>
<dbReference type="Proteomes" id="UP000050421">
    <property type="component" value="Unassembled WGS sequence"/>
</dbReference>